<dbReference type="EMBL" id="QJVD01000012">
    <property type="protein sequence ID" value="PYI66870.1"/>
    <property type="molecule type" value="Genomic_DNA"/>
</dbReference>
<dbReference type="Gene3D" id="6.10.250.2080">
    <property type="match status" value="1"/>
</dbReference>
<evidence type="ECO:0000313" key="3">
    <source>
        <dbReference type="EMBL" id="PYI66870.1"/>
    </source>
</evidence>
<dbReference type="GO" id="GO:0005886">
    <property type="term" value="C:plasma membrane"/>
    <property type="evidence" value="ECO:0007669"/>
    <property type="project" value="TreeGrafter"/>
</dbReference>
<dbReference type="Pfam" id="PF01312">
    <property type="entry name" value="Bac_export_2"/>
    <property type="match status" value="1"/>
</dbReference>
<dbReference type="SUPFAM" id="SSF160544">
    <property type="entry name" value="EscU C-terminal domain-like"/>
    <property type="match status" value="1"/>
</dbReference>
<dbReference type="Proteomes" id="UP000247832">
    <property type="component" value="Unassembled WGS sequence"/>
</dbReference>
<dbReference type="InterPro" id="IPR029025">
    <property type="entry name" value="T3SS_substrate_exporter_C"/>
</dbReference>
<dbReference type="AlphaFoldDB" id="A0A2V5LIR6"/>
<keyword evidence="2" id="KW-0812">Transmembrane</keyword>
<dbReference type="InterPro" id="IPR006135">
    <property type="entry name" value="T3SS_substrate_exporter"/>
</dbReference>
<reference evidence="3 4" key="1">
    <citation type="submission" date="2018-05" db="EMBL/GenBank/DDBJ databases">
        <title>Genetic diversity of glacier-inhabiting Cryobacterium bacteria in China and description of Cryobacterium mengkeensis sp. nov. and Arthrobacter glacialis sp. nov.</title>
        <authorList>
            <person name="Liu Q."/>
            <person name="Xin Y.-H."/>
        </authorList>
    </citation>
    <scope>NUCLEOTIDE SEQUENCE [LARGE SCALE GENOMIC DNA]</scope>
    <source>
        <strain evidence="3 4">LI2</strain>
    </source>
</reference>
<feature type="transmembrane region" description="Helical" evidence="2">
    <location>
        <begin position="187"/>
        <end position="206"/>
    </location>
</feature>
<keyword evidence="4" id="KW-1185">Reference proteome</keyword>
<dbReference type="GO" id="GO:0009306">
    <property type="term" value="P:protein secretion"/>
    <property type="evidence" value="ECO:0007669"/>
    <property type="project" value="InterPro"/>
</dbReference>
<evidence type="ECO:0000313" key="4">
    <source>
        <dbReference type="Proteomes" id="UP000247832"/>
    </source>
</evidence>
<name>A0A2V5LIR6_9MICC</name>
<feature type="region of interest" description="Disordered" evidence="1">
    <location>
        <begin position="1"/>
        <end position="23"/>
    </location>
</feature>
<feature type="transmembrane region" description="Helical" evidence="2">
    <location>
        <begin position="143"/>
        <end position="167"/>
    </location>
</feature>
<feature type="compositionally biased region" description="Polar residues" evidence="1">
    <location>
        <begin position="370"/>
        <end position="384"/>
    </location>
</feature>
<sequence>MAETGERTEQATDKRMKEVREKGQLSRSQDLTAWVGVGAAVIMVPGVISRASNALADQMFTAASMAAHPDPLVALRALETALGTLAGILGPMLFTVVAAVTAAAAIQGGIHFKKFKPKFEQFDLLKGLKNVVGTQALWNGAKALLKTAVVGLVLYTVVQGLIPTLLQAGGLQISELLGAAGGGVVQLVQYAVAAGMLLAVADVFVISRRNRKKTRMSKKEVKDENKSTDGDPLIKSARRQRQLAMARNRMMSAVGTADVVLVNPEHVAVALRYEPGKSAPRVVAKGADRVAARIRAEAEAKKVPMVRDIPLARALHGSCELGAEIPVELYNQVAAVLAFVMALKKRGAAAGTHRILPAGSAIPPRPEKNSPATAGTTLNKGIPA</sequence>
<dbReference type="PRINTS" id="PR00950">
    <property type="entry name" value="TYPE3IMSPROT"/>
</dbReference>
<dbReference type="PANTHER" id="PTHR30531:SF12">
    <property type="entry name" value="FLAGELLAR BIOSYNTHETIC PROTEIN FLHB"/>
    <property type="match status" value="1"/>
</dbReference>
<keyword evidence="2" id="KW-0472">Membrane</keyword>
<protein>
    <submittedName>
        <fullName evidence="3">Type III secretion protein</fullName>
    </submittedName>
</protein>
<feature type="transmembrane region" description="Helical" evidence="2">
    <location>
        <begin position="81"/>
        <end position="106"/>
    </location>
</feature>
<accession>A0A2V5LIR6</accession>
<evidence type="ECO:0000256" key="1">
    <source>
        <dbReference type="SAM" id="MobiDB-lite"/>
    </source>
</evidence>
<evidence type="ECO:0000256" key="2">
    <source>
        <dbReference type="SAM" id="Phobius"/>
    </source>
</evidence>
<dbReference type="PANTHER" id="PTHR30531">
    <property type="entry name" value="FLAGELLAR BIOSYNTHETIC PROTEIN FLHB"/>
    <property type="match status" value="1"/>
</dbReference>
<gene>
    <name evidence="3" type="ORF">CVV68_12295</name>
</gene>
<dbReference type="OrthoDB" id="9807950at2"/>
<comment type="caution">
    <text evidence="3">The sequence shown here is derived from an EMBL/GenBank/DDBJ whole genome shotgun (WGS) entry which is preliminary data.</text>
</comment>
<proteinExistence type="predicted"/>
<feature type="region of interest" description="Disordered" evidence="1">
    <location>
        <begin position="357"/>
        <end position="384"/>
    </location>
</feature>
<dbReference type="Gene3D" id="3.40.1690.10">
    <property type="entry name" value="secretion proteins EscU"/>
    <property type="match status" value="1"/>
</dbReference>
<keyword evidence="2" id="KW-1133">Transmembrane helix</keyword>
<organism evidence="3 4">
    <name type="scientific">Arthrobacter livingstonensis</name>
    <dbReference type="NCBI Taxonomy" id="670078"/>
    <lineage>
        <taxon>Bacteria</taxon>
        <taxon>Bacillati</taxon>
        <taxon>Actinomycetota</taxon>
        <taxon>Actinomycetes</taxon>
        <taxon>Micrococcales</taxon>
        <taxon>Micrococcaceae</taxon>
        <taxon>Arthrobacter</taxon>
    </lineage>
</organism>
<feature type="transmembrane region" description="Helical" evidence="2">
    <location>
        <begin position="31"/>
        <end position="48"/>
    </location>
</feature>
<dbReference type="RefSeq" id="WP_110501301.1">
    <property type="nucleotide sequence ID" value="NZ_QJVD01000012.1"/>
</dbReference>